<feature type="region of interest" description="Disordered" evidence="2">
    <location>
        <begin position="161"/>
        <end position="209"/>
    </location>
</feature>
<feature type="compositionally biased region" description="Low complexity" evidence="2">
    <location>
        <begin position="257"/>
        <end position="268"/>
    </location>
</feature>
<sequence length="663" mass="72954">MDDKAANVRQKLNKMEASLMHLTTNKCQLNSSAEKARFDISRSTDQHISMLRERELKLIDEVDHLLQHEQQRIEEQMEQLNQAIGTSKFLVEKMAAFADEKSLEELISVELDQKINLLVKLANSSEGANIVFSAAFPGKLSQQSVPLGQISAEFAGVPASHRFSKQTQKMDNPSVYDSWPMSQRNSPRNHSSNSTCSSDGTAQAEDQPLNIGGTIRDRLASTSLSIASFDVISAGGGLNGGGGAAEHFGNSTPFTISSHNQQQPQQQSNSFAAYFSELNCLPIDHWLKATSVANGPKKAFPSVTPSMPVTQHPIIPNNISEMFSKMHMNTSETQKKHQLTTSTPIGCTVKNLQKPPLRKRSVADGNGDRENGTAATINWAKADLSVWLNASKNVSSPADSFAAVINSVKTSAPDQWLLSKANKKPSDNSSKKVPFSSTIFDVVSGPQPPEAKIARHQTQEAQFVMNKYGCQQRMDTNKNNELTTLEESEELHEALDKLSKIFETNSSVKPIEHFAQPTNVFKKSFPFSSFMSDDFTGGADTAVPTIVEQHEHAQSPITVLSSPQPPMGDCVTKYNVEFPASETMMKSPLVLPSDPSHWLKKYPPPKQNRPMNEMAEDLYCWESVLGWKSILEKIHGSGEDGWLAPSSRAIKNTVPARAQCIEE</sequence>
<accession>A0ABD2J0W9</accession>
<dbReference type="EMBL" id="JBICCN010000232">
    <property type="protein sequence ID" value="KAL3085171.1"/>
    <property type="molecule type" value="Genomic_DNA"/>
</dbReference>
<evidence type="ECO:0000313" key="3">
    <source>
        <dbReference type="EMBL" id="KAL3085171.1"/>
    </source>
</evidence>
<dbReference type="AlphaFoldDB" id="A0ABD2J0W9"/>
<evidence type="ECO:0000256" key="2">
    <source>
        <dbReference type="SAM" id="MobiDB-lite"/>
    </source>
</evidence>
<dbReference type="Proteomes" id="UP001620645">
    <property type="component" value="Unassembled WGS sequence"/>
</dbReference>
<comment type="caution">
    <text evidence="3">The sequence shown here is derived from an EMBL/GenBank/DDBJ whole genome shotgun (WGS) entry which is preliminary data.</text>
</comment>
<organism evidence="3 4">
    <name type="scientific">Heterodera schachtii</name>
    <name type="common">Sugarbeet cyst nematode worm</name>
    <name type="synonym">Tylenchus schachtii</name>
    <dbReference type="NCBI Taxonomy" id="97005"/>
    <lineage>
        <taxon>Eukaryota</taxon>
        <taxon>Metazoa</taxon>
        <taxon>Ecdysozoa</taxon>
        <taxon>Nematoda</taxon>
        <taxon>Chromadorea</taxon>
        <taxon>Rhabditida</taxon>
        <taxon>Tylenchina</taxon>
        <taxon>Tylenchomorpha</taxon>
        <taxon>Tylenchoidea</taxon>
        <taxon>Heteroderidae</taxon>
        <taxon>Heteroderinae</taxon>
        <taxon>Heterodera</taxon>
    </lineage>
</organism>
<evidence type="ECO:0000256" key="1">
    <source>
        <dbReference type="SAM" id="Coils"/>
    </source>
</evidence>
<keyword evidence="1" id="KW-0175">Coiled coil</keyword>
<protein>
    <submittedName>
        <fullName evidence="3">Uncharacterized protein</fullName>
    </submittedName>
</protein>
<name>A0ABD2J0W9_HETSC</name>
<evidence type="ECO:0000313" key="4">
    <source>
        <dbReference type="Proteomes" id="UP001620645"/>
    </source>
</evidence>
<gene>
    <name evidence="3" type="ORF">niasHS_010240</name>
</gene>
<feature type="region of interest" description="Disordered" evidence="2">
    <location>
        <begin position="243"/>
        <end position="268"/>
    </location>
</feature>
<feature type="coiled-coil region" evidence="1">
    <location>
        <begin position="59"/>
        <end position="86"/>
    </location>
</feature>
<proteinExistence type="predicted"/>
<feature type="compositionally biased region" description="Polar residues" evidence="2">
    <location>
        <begin position="180"/>
        <end position="201"/>
    </location>
</feature>
<reference evidence="3 4" key="1">
    <citation type="submission" date="2024-10" db="EMBL/GenBank/DDBJ databases">
        <authorList>
            <person name="Kim D."/>
        </authorList>
    </citation>
    <scope>NUCLEOTIDE SEQUENCE [LARGE SCALE GENOMIC DNA]</scope>
    <source>
        <strain evidence="3">Taebaek</strain>
    </source>
</reference>
<keyword evidence="4" id="KW-1185">Reference proteome</keyword>